<dbReference type="SUPFAM" id="SSF140453">
    <property type="entry name" value="EsxAB dimer-like"/>
    <property type="match status" value="1"/>
</dbReference>
<evidence type="ECO:0000313" key="2">
    <source>
        <dbReference type="Proteomes" id="UP000430146"/>
    </source>
</evidence>
<organism evidence="1 2">
    <name type="scientific">Mycolicibacterium vanbaalenii</name>
    <name type="common">Mycobacterium vanbaalenii</name>
    <dbReference type="NCBI Taxonomy" id="110539"/>
    <lineage>
        <taxon>Bacteria</taxon>
        <taxon>Bacillati</taxon>
        <taxon>Actinomycetota</taxon>
        <taxon>Actinomycetes</taxon>
        <taxon>Mycobacteriales</taxon>
        <taxon>Mycobacteriaceae</taxon>
        <taxon>Mycolicibacterium</taxon>
    </lineage>
</organism>
<protein>
    <recommendedName>
        <fullName evidence="3">WXG100 family type VII secretion target</fullName>
    </recommendedName>
</protein>
<proteinExistence type="predicted"/>
<evidence type="ECO:0008006" key="3">
    <source>
        <dbReference type="Google" id="ProtNLM"/>
    </source>
</evidence>
<gene>
    <name evidence="1" type="ORF">AELLOGFF_04815</name>
</gene>
<dbReference type="RefSeq" id="WP_159232406.1">
    <property type="nucleotide sequence ID" value="NZ_CACSIP010000025.1"/>
</dbReference>
<name>A0A5S9R1A8_MYCVN</name>
<dbReference type="EMBL" id="CACSIP010000025">
    <property type="protein sequence ID" value="CAA0126505.1"/>
    <property type="molecule type" value="Genomic_DNA"/>
</dbReference>
<evidence type="ECO:0000313" key="1">
    <source>
        <dbReference type="EMBL" id="CAA0126505.1"/>
    </source>
</evidence>
<accession>A0A5S9R1A8</accession>
<reference evidence="1 2" key="1">
    <citation type="submission" date="2019-11" db="EMBL/GenBank/DDBJ databases">
        <authorList>
            <person name="Holert J."/>
        </authorList>
    </citation>
    <scope>NUCLEOTIDE SEQUENCE [LARGE SCALE GENOMIC DNA]</scope>
    <source>
        <strain evidence="1">BC8_1</strain>
    </source>
</reference>
<dbReference type="InterPro" id="IPR036689">
    <property type="entry name" value="ESAT-6-like_sf"/>
</dbReference>
<dbReference type="OrthoDB" id="9902317at2"/>
<sequence>MTLIMDPDQVTGVTNEIDNHRQEIFNLMSKYKSSNLASDAFWKGKSQAQNVQTATDITMKQAKIDSVAQSIVHQLRNTVTSWQNEDAQHAAQQAGIAG</sequence>
<keyword evidence="2" id="KW-1185">Reference proteome</keyword>
<dbReference type="Gene3D" id="1.10.287.1060">
    <property type="entry name" value="ESAT-6-like"/>
    <property type="match status" value="1"/>
</dbReference>
<dbReference type="AlphaFoldDB" id="A0A5S9R1A8"/>
<dbReference type="Proteomes" id="UP000430146">
    <property type="component" value="Unassembled WGS sequence"/>
</dbReference>